<dbReference type="Gene3D" id="1.10.290.10">
    <property type="entry name" value="Topoisomerase I, domain 4"/>
    <property type="match status" value="1"/>
</dbReference>
<dbReference type="SUPFAM" id="SSF56712">
    <property type="entry name" value="Prokaryotic type I DNA topoisomerase"/>
    <property type="match status" value="1"/>
</dbReference>
<dbReference type="GO" id="GO:0003917">
    <property type="term" value="F:DNA topoisomerase type I (single strand cut, ATP-independent) activity"/>
    <property type="evidence" value="ECO:0007669"/>
    <property type="project" value="UniProtKB-EC"/>
</dbReference>
<evidence type="ECO:0000256" key="8">
    <source>
        <dbReference type="ARBA" id="ARBA00023235"/>
    </source>
</evidence>
<comment type="catalytic activity">
    <reaction evidence="1">
        <text>ATP-independent breakage of single-stranded DNA, followed by passage and rejoining.</text>
        <dbReference type="EC" id="5.6.2.1"/>
    </reaction>
</comment>
<evidence type="ECO:0000259" key="16">
    <source>
        <dbReference type="PROSITE" id="PS52039"/>
    </source>
</evidence>
<reference evidence="18" key="1">
    <citation type="journal article" date="2019" name="Int. J. Syst. Evol. Microbiol.">
        <title>The Global Catalogue of Microorganisms (GCM) 10K type strain sequencing project: providing services to taxonomists for standard genome sequencing and annotation.</title>
        <authorList>
            <consortium name="The Broad Institute Genomics Platform"/>
            <consortium name="The Broad Institute Genome Sequencing Center for Infectious Disease"/>
            <person name="Wu L."/>
            <person name="Ma J."/>
        </authorList>
    </citation>
    <scope>NUCLEOTIDE SEQUENCE [LARGE SCALE GENOMIC DNA]</scope>
    <source>
        <strain evidence="18">CGMCC 4.7277</strain>
    </source>
</reference>
<dbReference type="InterPro" id="IPR019835">
    <property type="entry name" value="SWIB_domain"/>
</dbReference>
<dbReference type="PANTHER" id="PTHR11390:SF21">
    <property type="entry name" value="DNA TOPOISOMERASE 3-ALPHA"/>
    <property type="match status" value="1"/>
</dbReference>
<keyword evidence="6" id="KW-0799">Topoisomerase</keyword>
<dbReference type="InterPro" id="IPR003601">
    <property type="entry name" value="Topo_IA_2"/>
</dbReference>
<dbReference type="Pfam" id="PF01131">
    <property type="entry name" value="Topoisom_bac"/>
    <property type="match status" value="1"/>
</dbReference>
<evidence type="ECO:0000256" key="6">
    <source>
        <dbReference type="ARBA" id="ARBA00023029"/>
    </source>
</evidence>
<dbReference type="CDD" id="cd03362">
    <property type="entry name" value="TOPRIM_TopoIA_TopoIII"/>
    <property type="match status" value="1"/>
</dbReference>
<evidence type="ECO:0000256" key="5">
    <source>
        <dbReference type="ARBA" id="ARBA00022842"/>
    </source>
</evidence>
<dbReference type="PROSITE" id="PS52039">
    <property type="entry name" value="TOPO_IA_2"/>
    <property type="match status" value="1"/>
</dbReference>
<keyword evidence="8 17" id="KW-0413">Isomerase</keyword>
<dbReference type="InterPro" id="IPR013824">
    <property type="entry name" value="Topo_IA_cen_sub1"/>
</dbReference>
<protein>
    <recommendedName>
        <fullName evidence="3">DNA topoisomerase</fullName>
        <ecNumber evidence="3">5.6.2.1</ecNumber>
    </recommendedName>
    <alternativeName>
        <fullName evidence="12">Omega-protein</fullName>
    </alternativeName>
    <alternativeName>
        <fullName evidence="11">Relaxing enzyme</fullName>
    </alternativeName>
    <alternativeName>
        <fullName evidence="9">Swivelase</fullName>
    </alternativeName>
    <alternativeName>
        <fullName evidence="10">Untwisting enzyme</fullName>
    </alternativeName>
</protein>
<dbReference type="InterPro" id="IPR036885">
    <property type="entry name" value="SWIB_MDM2_dom_sf"/>
</dbReference>
<dbReference type="Proteomes" id="UP001596084">
    <property type="component" value="Unassembled WGS sequence"/>
</dbReference>
<sequence>MKTLVIAEKPSVAQDIVRAITPMAGKFEKHDEYFESDEWLVTSAVGHLVEIQAPEEFDVKRGKWSFANLPVIPPYFEVKPIDKTKTRLNAIVKLAKRKDVGAIVNACDAGREGELIFRLIQQYANSKHPVKRLWLQSMTPAAIREGFDSLRTEKQMQGLADAARSRSEADWMVGINGTRAMTAFNSRDGGFFLTTVGRVQTPTLSVVVEREEKIRKFVSRDYWEIHATFLAEAGEYPAKWFDPKWKKAAANADNAEPDAELKADRVWSEREALAIAEAVRGKTATVTEESKPTTQAAGQLFDLTSLQREANGKFGFSAKTTLSIAQSLYERHKALTYPRTDSRALPEDYLPVVRQTFEMLADSGMKHLAPHAATALKGNYIKPSKRIFDNAKVSDHFAIIPTLQAPHGLSEAEQKLYDLVVRRFMAVFFPSAEYLVTTRISQSVGHSFKTEGKVLVKPGWLAIYGKEAADEVADAKEGDKGQSLVPVKPGEKVRAEVVEAKGLKTRPPARYSEATLLGAMEGAGKTIDDDELREAMQEKGLGTPATRAATIEGLLAEKYMLREGRELIPTAKAFQLMTLLRGLDVEELSKAELTGEWEHKLAQMEHGKLSRETFMAEIAAMTERLVAKAKGYDKDTIPGDYATLQTPCPNCGGVMKENYRRYSCTGKQGDDADSGCGFSFGKTPAGRTFELAEVEQFLRHKKIGPLDGFRSKAGWPFTAEIVIRYDEDSKNYKLEFDFGDDKNGETGEIVDFSAQQSLGACPKCASGVYELGKNYVCEKSVPTDAQPTPSCDFKTGQVILQQPIEREQMHKLLATGKTDLLDKFVSMRTRRPFKAMLVWDAEAGKVNFEFAPSKFPPRKPAAAKTGTVKTPFGKAVAAKAAPAVKKVAAKKAPAKTATGAAKPKAPRKTTAASGLKPSVALAAVIGAEPVARTQVIKKLWDYIKAEGLQDAANKRAINADAKLLPVFGKPQVTMFELAGIVGKHLS</sequence>
<dbReference type="InterPro" id="IPR003602">
    <property type="entry name" value="Topo_IA_DNA-bd_dom"/>
</dbReference>
<dbReference type="InterPro" id="IPR003121">
    <property type="entry name" value="SWIB_MDM2_domain"/>
</dbReference>
<keyword evidence="7" id="KW-0238">DNA-binding</keyword>
<dbReference type="InterPro" id="IPR006171">
    <property type="entry name" value="TOPRIM_dom"/>
</dbReference>
<dbReference type="Pfam" id="PF02201">
    <property type="entry name" value="SWIB"/>
    <property type="match status" value="1"/>
</dbReference>
<dbReference type="SMART" id="SM00151">
    <property type="entry name" value="SWIB"/>
    <property type="match status" value="1"/>
</dbReference>
<dbReference type="RefSeq" id="WP_068835957.1">
    <property type="nucleotide sequence ID" value="NZ_JBHSMX010000004.1"/>
</dbReference>
<evidence type="ECO:0000256" key="1">
    <source>
        <dbReference type="ARBA" id="ARBA00000213"/>
    </source>
</evidence>
<keyword evidence="5" id="KW-0460">Magnesium</keyword>
<dbReference type="NCBIfam" id="TIGR01056">
    <property type="entry name" value="topB"/>
    <property type="match status" value="1"/>
</dbReference>
<evidence type="ECO:0000256" key="3">
    <source>
        <dbReference type="ARBA" id="ARBA00012891"/>
    </source>
</evidence>
<dbReference type="NCBIfam" id="NF006032">
    <property type="entry name" value="PRK08173.1"/>
    <property type="match status" value="1"/>
</dbReference>
<accession>A0ABW0Q4P1</accession>
<organism evidence="17 18">
    <name type="scientific">Polaromonas jejuensis</name>
    <dbReference type="NCBI Taxonomy" id="457502"/>
    <lineage>
        <taxon>Bacteria</taxon>
        <taxon>Pseudomonadati</taxon>
        <taxon>Pseudomonadota</taxon>
        <taxon>Betaproteobacteria</taxon>
        <taxon>Burkholderiales</taxon>
        <taxon>Comamonadaceae</taxon>
        <taxon>Polaromonas</taxon>
    </lineage>
</organism>
<dbReference type="Gene3D" id="1.10.245.10">
    <property type="entry name" value="SWIB/MDM2 domain"/>
    <property type="match status" value="1"/>
</dbReference>
<dbReference type="Gene3D" id="3.40.50.140">
    <property type="match status" value="1"/>
</dbReference>
<feature type="domain" description="DM2" evidence="15">
    <location>
        <begin position="910"/>
        <end position="986"/>
    </location>
</feature>
<keyword evidence="4" id="KW-0479">Metal-binding</keyword>
<dbReference type="EMBL" id="JBHSMX010000004">
    <property type="protein sequence ID" value="MFC5519846.1"/>
    <property type="molecule type" value="Genomic_DNA"/>
</dbReference>
<feature type="region of interest" description="Disordered" evidence="13">
    <location>
        <begin position="892"/>
        <end position="912"/>
    </location>
</feature>
<evidence type="ECO:0000259" key="15">
    <source>
        <dbReference type="PROSITE" id="PS51925"/>
    </source>
</evidence>
<dbReference type="InterPro" id="IPR000380">
    <property type="entry name" value="Topo_IA"/>
</dbReference>
<dbReference type="NCBIfam" id="NF005829">
    <property type="entry name" value="PRK07726.1"/>
    <property type="match status" value="1"/>
</dbReference>
<dbReference type="PROSITE" id="PS00396">
    <property type="entry name" value="TOPO_IA_1"/>
    <property type="match status" value="1"/>
</dbReference>
<feature type="compositionally biased region" description="Low complexity" evidence="13">
    <location>
        <begin position="894"/>
        <end position="912"/>
    </location>
</feature>
<dbReference type="InterPro" id="IPR023406">
    <property type="entry name" value="Topo_IA_AS"/>
</dbReference>
<feature type="domain" description="Toprim" evidence="14">
    <location>
        <begin position="2"/>
        <end position="139"/>
    </location>
</feature>
<dbReference type="SMART" id="SM00437">
    <property type="entry name" value="TOP1Ac"/>
    <property type="match status" value="1"/>
</dbReference>
<evidence type="ECO:0000256" key="9">
    <source>
        <dbReference type="ARBA" id="ARBA00030003"/>
    </source>
</evidence>
<gene>
    <name evidence="17" type="ORF">ACFPP7_02780</name>
</gene>
<dbReference type="Pfam" id="PF01751">
    <property type="entry name" value="Toprim"/>
    <property type="match status" value="1"/>
</dbReference>
<dbReference type="NCBIfam" id="NF011313">
    <property type="entry name" value="PRK14724.1"/>
    <property type="match status" value="1"/>
</dbReference>
<dbReference type="PROSITE" id="PS51925">
    <property type="entry name" value="SWIB_MDM2"/>
    <property type="match status" value="1"/>
</dbReference>
<dbReference type="SUPFAM" id="SSF47592">
    <property type="entry name" value="SWIB/MDM2 domain"/>
    <property type="match status" value="1"/>
</dbReference>
<dbReference type="InterPro" id="IPR023405">
    <property type="entry name" value="Topo_IA_core_domain"/>
</dbReference>
<keyword evidence="18" id="KW-1185">Reference proteome</keyword>
<dbReference type="SMART" id="SM00493">
    <property type="entry name" value="TOPRIM"/>
    <property type="match status" value="1"/>
</dbReference>
<dbReference type="SMART" id="SM00436">
    <property type="entry name" value="TOP1Bc"/>
    <property type="match status" value="1"/>
</dbReference>
<evidence type="ECO:0000256" key="7">
    <source>
        <dbReference type="ARBA" id="ARBA00023125"/>
    </source>
</evidence>
<comment type="similarity">
    <text evidence="2">Belongs to the type IA topoisomerase family.</text>
</comment>
<dbReference type="InterPro" id="IPR005738">
    <property type="entry name" value="TopoIII"/>
</dbReference>
<dbReference type="PANTHER" id="PTHR11390">
    <property type="entry name" value="PROKARYOTIC DNA TOPOISOMERASE"/>
    <property type="match status" value="1"/>
</dbReference>
<dbReference type="PROSITE" id="PS50880">
    <property type="entry name" value="TOPRIM"/>
    <property type="match status" value="1"/>
</dbReference>
<dbReference type="CDD" id="cd10567">
    <property type="entry name" value="SWIB-MDM2_like"/>
    <property type="match status" value="1"/>
</dbReference>
<dbReference type="EC" id="5.6.2.1" evidence="3"/>
<evidence type="ECO:0000256" key="12">
    <source>
        <dbReference type="ARBA" id="ARBA00032877"/>
    </source>
</evidence>
<dbReference type="InterPro" id="IPR025589">
    <property type="entry name" value="Toprim_C_rpt"/>
</dbReference>
<feature type="domain" description="Topo IA-type catalytic" evidence="16">
    <location>
        <begin position="156"/>
        <end position="626"/>
    </location>
</feature>
<dbReference type="InterPro" id="IPR013497">
    <property type="entry name" value="Topo_IA_cen"/>
</dbReference>
<dbReference type="Gene3D" id="1.10.460.10">
    <property type="entry name" value="Topoisomerase I, domain 2"/>
    <property type="match status" value="1"/>
</dbReference>
<evidence type="ECO:0000256" key="11">
    <source>
        <dbReference type="ARBA" id="ARBA00032235"/>
    </source>
</evidence>
<proteinExistence type="inferred from homology"/>
<dbReference type="InterPro" id="IPR013825">
    <property type="entry name" value="Topo_IA_cen_sub2"/>
</dbReference>
<evidence type="ECO:0000256" key="13">
    <source>
        <dbReference type="SAM" id="MobiDB-lite"/>
    </source>
</evidence>
<dbReference type="CDD" id="cd00186">
    <property type="entry name" value="TOP1Ac"/>
    <property type="match status" value="1"/>
</dbReference>
<comment type="caution">
    <text evidence="17">The sequence shown here is derived from an EMBL/GenBank/DDBJ whole genome shotgun (WGS) entry which is preliminary data.</text>
</comment>
<evidence type="ECO:0000313" key="18">
    <source>
        <dbReference type="Proteomes" id="UP001596084"/>
    </source>
</evidence>
<evidence type="ECO:0000259" key="14">
    <source>
        <dbReference type="PROSITE" id="PS50880"/>
    </source>
</evidence>
<evidence type="ECO:0000256" key="10">
    <source>
        <dbReference type="ARBA" id="ARBA00031985"/>
    </source>
</evidence>
<dbReference type="InterPro" id="IPR013826">
    <property type="entry name" value="Topo_IA_cen_sub3"/>
</dbReference>
<dbReference type="InterPro" id="IPR034144">
    <property type="entry name" value="TOPRIM_TopoIII"/>
</dbReference>
<dbReference type="Pfam" id="PF13342">
    <property type="entry name" value="Toprim_Crpt"/>
    <property type="match status" value="2"/>
</dbReference>
<name>A0ABW0Q4P1_9BURK</name>
<evidence type="ECO:0000256" key="2">
    <source>
        <dbReference type="ARBA" id="ARBA00009446"/>
    </source>
</evidence>
<dbReference type="PRINTS" id="PR00417">
    <property type="entry name" value="PRTPISMRASEI"/>
</dbReference>
<evidence type="ECO:0000256" key="4">
    <source>
        <dbReference type="ARBA" id="ARBA00022723"/>
    </source>
</evidence>
<evidence type="ECO:0000313" key="17">
    <source>
        <dbReference type="EMBL" id="MFC5519846.1"/>
    </source>
</evidence>
<dbReference type="Gene3D" id="2.70.20.10">
    <property type="entry name" value="Topoisomerase I, domain 3"/>
    <property type="match status" value="1"/>
</dbReference>